<protein>
    <submittedName>
        <fullName evidence="1">Uncharacterized protein</fullName>
    </submittedName>
</protein>
<dbReference type="AlphaFoldDB" id="Z9JUC9"/>
<evidence type="ECO:0000313" key="1">
    <source>
        <dbReference type="EMBL" id="EWS81372.1"/>
    </source>
</evidence>
<reference evidence="1 2" key="1">
    <citation type="submission" date="2014-02" db="EMBL/GenBank/DDBJ databases">
        <title>Genome sequence of Brachybacterium phenoliresistens strain W13A50.</title>
        <authorList>
            <person name="Wang X."/>
        </authorList>
    </citation>
    <scope>NUCLEOTIDE SEQUENCE [LARGE SCALE GENOMIC DNA]</scope>
    <source>
        <strain evidence="1 2">W13A50</strain>
    </source>
</reference>
<accession>Z9JUC9</accession>
<dbReference type="Proteomes" id="UP000023067">
    <property type="component" value="Unassembled WGS sequence"/>
</dbReference>
<dbReference type="EMBL" id="JDYK01000008">
    <property type="protein sequence ID" value="EWS81372.1"/>
    <property type="molecule type" value="Genomic_DNA"/>
</dbReference>
<name>Z9JUC9_9MICO</name>
<gene>
    <name evidence="1" type="ORF">BF93_17190</name>
</gene>
<dbReference type="PATRIC" id="fig|396014.3.peg.1779"/>
<dbReference type="eggNOG" id="ENOG502ZXWD">
    <property type="taxonomic scope" value="Bacteria"/>
</dbReference>
<organism evidence="1 2">
    <name type="scientific">Brachybacterium phenoliresistens</name>
    <dbReference type="NCBI Taxonomy" id="396014"/>
    <lineage>
        <taxon>Bacteria</taxon>
        <taxon>Bacillati</taxon>
        <taxon>Actinomycetota</taxon>
        <taxon>Actinomycetes</taxon>
        <taxon>Micrococcales</taxon>
        <taxon>Dermabacteraceae</taxon>
        <taxon>Brachybacterium</taxon>
    </lineage>
</organism>
<sequence length="140" mass="14806">MEAWQARCAQILEEVAPSAPFAPLDADDPWSSPSLDALEQQMLATWASAGDVPADQAAQYEAFLGEGLRRRFGGSWTLLPPSLLGEAAGDAACGLGIASPDGESIDVVSSLVPQAYRAGTGTWWSTCYRAHEEIPGDRAI</sequence>
<evidence type="ECO:0000313" key="2">
    <source>
        <dbReference type="Proteomes" id="UP000023067"/>
    </source>
</evidence>
<comment type="caution">
    <text evidence="1">The sequence shown here is derived from an EMBL/GenBank/DDBJ whole genome shotgun (WGS) entry which is preliminary data.</text>
</comment>
<dbReference type="HOGENOM" id="CLU_1831299_0_0_11"/>
<proteinExistence type="predicted"/>
<keyword evidence="2" id="KW-1185">Reference proteome</keyword>